<gene>
    <name evidence="7" type="ORF">SAMN02982989_0460</name>
</gene>
<protein>
    <recommendedName>
        <fullName evidence="5">Thiamine diphosphokinase</fullName>
        <ecNumber evidence="5">2.7.6.2</ecNumber>
    </recommendedName>
</protein>
<dbReference type="InterPro" id="IPR053149">
    <property type="entry name" value="TPK"/>
</dbReference>
<sequence>MASAAQQLSLTYRFALWAMPMSHSTFTILLGGNLTVTDRLREAVGASRFIAADSGMRHAAALGARPELWVGDFDSTDAELAGQWPDVERRTYPPAKTETDGEIATAEAIDRGATKLIFAGALGGERSDHALQHLLHAMSLAERGFDILLTSGEEEAVPLLPGEKVLDLPKGSLFSIVGFSALEGLDIIGARYPLENFSLPFGSSRTVSNVAEGPLEFHLKSGRAMILARPYDFTGA</sequence>
<dbReference type="PANTHER" id="PTHR41299:SF1">
    <property type="entry name" value="THIAMINE PYROPHOSPHOKINASE"/>
    <property type="match status" value="1"/>
</dbReference>
<dbReference type="GO" id="GO:0016301">
    <property type="term" value="F:kinase activity"/>
    <property type="evidence" value="ECO:0007669"/>
    <property type="project" value="UniProtKB-KW"/>
</dbReference>
<dbReference type="GO" id="GO:0004788">
    <property type="term" value="F:thiamine diphosphokinase activity"/>
    <property type="evidence" value="ECO:0007669"/>
    <property type="project" value="UniProtKB-UniRule"/>
</dbReference>
<dbReference type="PANTHER" id="PTHR41299">
    <property type="entry name" value="THIAMINE PYROPHOSPHOKINASE"/>
    <property type="match status" value="1"/>
</dbReference>
<dbReference type="AlphaFoldDB" id="A0A1X7CKJ2"/>
<dbReference type="InterPro" id="IPR007373">
    <property type="entry name" value="Thiamin_PyroPKinase_B1-bd"/>
</dbReference>
<keyword evidence="1" id="KW-0808">Transferase</keyword>
<evidence type="ECO:0000256" key="5">
    <source>
        <dbReference type="NCBIfam" id="TIGR01378"/>
    </source>
</evidence>
<dbReference type="Pfam" id="PF04263">
    <property type="entry name" value="TPK_catalytic"/>
    <property type="match status" value="1"/>
</dbReference>
<dbReference type="Gene3D" id="3.40.50.10240">
    <property type="entry name" value="Thiamin pyrophosphokinase, catalytic domain"/>
    <property type="match status" value="1"/>
</dbReference>
<keyword evidence="8" id="KW-1185">Reference proteome</keyword>
<evidence type="ECO:0000256" key="4">
    <source>
        <dbReference type="ARBA" id="ARBA00022840"/>
    </source>
</evidence>
<dbReference type="EMBL" id="FXAF01000001">
    <property type="protein sequence ID" value="SME98319.1"/>
    <property type="molecule type" value="Genomic_DNA"/>
</dbReference>
<dbReference type="Pfam" id="PF04265">
    <property type="entry name" value="TPK_B1_binding"/>
    <property type="match status" value="1"/>
</dbReference>
<name>A0A1X7CKJ2_9HYPH</name>
<dbReference type="Proteomes" id="UP000192903">
    <property type="component" value="Unassembled WGS sequence"/>
</dbReference>
<dbReference type="STRING" id="464029.SAMN02982989_0460"/>
<dbReference type="GO" id="GO:0005524">
    <property type="term" value="F:ATP binding"/>
    <property type="evidence" value="ECO:0007669"/>
    <property type="project" value="UniProtKB-KW"/>
</dbReference>
<evidence type="ECO:0000313" key="7">
    <source>
        <dbReference type="EMBL" id="SME98319.1"/>
    </source>
</evidence>
<keyword evidence="4" id="KW-0067">ATP-binding</keyword>
<keyword evidence="2" id="KW-0547">Nucleotide-binding</keyword>
<dbReference type="EC" id="2.7.6.2" evidence="5"/>
<accession>A0A1X7CKJ2</accession>
<dbReference type="NCBIfam" id="TIGR01378">
    <property type="entry name" value="thi_PPkinase"/>
    <property type="match status" value="1"/>
</dbReference>
<dbReference type="GO" id="GO:0009229">
    <property type="term" value="P:thiamine diphosphate biosynthetic process"/>
    <property type="evidence" value="ECO:0007669"/>
    <property type="project" value="InterPro"/>
</dbReference>
<dbReference type="GO" id="GO:0030975">
    <property type="term" value="F:thiamine binding"/>
    <property type="evidence" value="ECO:0007669"/>
    <property type="project" value="InterPro"/>
</dbReference>
<dbReference type="CDD" id="cd07995">
    <property type="entry name" value="TPK"/>
    <property type="match status" value="1"/>
</dbReference>
<dbReference type="SMART" id="SM00983">
    <property type="entry name" value="TPK_B1_binding"/>
    <property type="match status" value="1"/>
</dbReference>
<evidence type="ECO:0000256" key="2">
    <source>
        <dbReference type="ARBA" id="ARBA00022741"/>
    </source>
</evidence>
<dbReference type="InterPro" id="IPR006282">
    <property type="entry name" value="Thi_PPkinase"/>
</dbReference>
<organism evidence="7 8">
    <name type="scientific">Xaviernesmea oryzae</name>
    <dbReference type="NCBI Taxonomy" id="464029"/>
    <lineage>
        <taxon>Bacteria</taxon>
        <taxon>Pseudomonadati</taxon>
        <taxon>Pseudomonadota</taxon>
        <taxon>Alphaproteobacteria</taxon>
        <taxon>Hyphomicrobiales</taxon>
        <taxon>Rhizobiaceae</taxon>
        <taxon>Rhizobium/Agrobacterium group</taxon>
        <taxon>Xaviernesmea</taxon>
    </lineage>
</organism>
<evidence type="ECO:0000256" key="3">
    <source>
        <dbReference type="ARBA" id="ARBA00022777"/>
    </source>
</evidence>
<feature type="domain" description="Thiamin pyrophosphokinase thiamin-binding" evidence="6">
    <location>
        <begin position="162"/>
        <end position="225"/>
    </location>
</feature>
<evidence type="ECO:0000313" key="8">
    <source>
        <dbReference type="Proteomes" id="UP000192903"/>
    </source>
</evidence>
<evidence type="ECO:0000256" key="1">
    <source>
        <dbReference type="ARBA" id="ARBA00022679"/>
    </source>
</evidence>
<keyword evidence="3 7" id="KW-0418">Kinase</keyword>
<reference evidence="8" key="1">
    <citation type="submission" date="2017-04" db="EMBL/GenBank/DDBJ databases">
        <authorList>
            <person name="Varghese N."/>
            <person name="Submissions S."/>
        </authorList>
    </citation>
    <scope>NUCLEOTIDE SEQUENCE [LARGE SCALE GENOMIC DNA]</scope>
    <source>
        <strain evidence="8">B4P</strain>
    </source>
</reference>
<dbReference type="GO" id="GO:0006772">
    <property type="term" value="P:thiamine metabolic process"/>
    <property type="evidence" value="ECO:0007669"/>
    <property type="project" value="UniProtKB-UniRule"/>
</dbReference>
<evidence type="ECO:0000259" key="6">
    <source>
        <dbReference type="SMART" id="SM00983"/>
    </source>
</evidence>
<dbReference type="InterPro" id="IPR007371">
    <property type="entry name" value="TPK_catalytic"/>
</dbReference>
<proteinExistence type="predicted"/>
<dbReference type="SUPFAM" id="SSF63999">
    <property type="entry name" value="Thiamin pyrophosphokinase, catalytic domain"/>
    <property type="match status" value="1"/>
</dbReference>
<dbReference type="InterPro" id="IPR036759">
    <property type="entry name" value="TPK_catalytic_sf"/>
</dbReference>